<feature type="compositionally biased region" description="Low complexity" evidence="1">
    <location>
        <begin position="1"/>
        <end position="19"/>
    </location>
</feature>
<organism evidence="2 3">
    <name type="scientific">Thecamonas trahens ATCC 50062</name>
    <dbReference type="NCBI Taxonomy" id="461836"/>
    <lineage>
        <taxon>Eukaryota</taxon>
        <taxon>Apusozoa</taxon>
        <taxon>Apusomonadida</taxon>
        <taxon>Apusomonadidae</taxon>
        <taxon>Thecamonas</taxon>
    </lineage>
</organism>
<dbReference type="AlphaFoldDB" id="A0A0L0D6T7"/>
<dbReference type="Proteomes" id="UP000054408">
    <property type="component" value="Unassembled WGS sequence"/>
</dbReference>
<evidence type="ECO:0000313" key="3">
    <source>
        <dbReference type="Proteomes" id="UP000054408"/>
    </source>
</evidence>
<feature type="region of interest" description="Disordered" evidence="1">
    <location>
        <begin position="1"/>
        <end position="76"/>
    </location>
</feature>
<keyword evidence="3" id="KW-1185">Reference proteome</keyword>
<sequence>MRARASSGGASSDDGSVESAGGGRRPRTGSGSSSSAARSRVLRVGVNPLRRRGSSSSLLASPRHAPARHRGSGTAAEPTLDFTSIRSLLVDTSALAHAVFVLDGVQHELEFDRAAPYSHVRTLVHEAFDAPLDSLAIYYDFGHNSSLEITNDDELNAALVTWIGAPPEVFRLERRP</sequence>
<dbReference type="GeneID" id="25563715"/>
<dbReference type="RefSeq" id="XP_013758944.1">
    <property type="nucleotide sequence ID" value="XM_013903490.1"/>
</dbReference>
<dbReference type="EMBL" id="GL349449">
    <property type="protein sequence ID" value="KNC47925.1"/>
    <property type="molecule type" value="Genomic_DNA"/>
</dbReference>
<protein>
    <submittedName>
        <fullName evidence="2">Uncharacterized protein</fullName>
    </submittedName>
</protein>
<evidence type="ECO:0000256" key="1">
    <source>
        <dbReference type="SAM" id="MobiDB-lite"/>
    </source>
</evidence>
<gene>
    <name evidence="2" type="ORF">AMSG_04160</name>
</gene>
<name>A0A0L0D6T7_THETB</name>
<feature type="compositionally biased region" description="Low complexity" evidence="1">
    <location>
        <begin position="28"/>
        <end position="64"/>
    </location>
</feature>
<proteinExistence type="predicted"/>
<evidence type="ECO:0000313" key="2">
    <source>
        <dbReference type="EMBL" id="KNC47925.1"/>
    </source>
</evidence>
<accession>A0A0L0D6T7</accession>
<reference evidence="2 3" key="1">
    <citation type="submission" date="2010-05" db="EMBL/GenBank/DDBJ databases">
        <title>The Genome Sequence of Thecamonas trahens ATCC 50062.</title>
        <authorList>
            <consortium name="The Broad Institute Genome Sequencing Platform"/>
            <person name="Russ C."/>
            <person name="Cuomo C."/>
            <person name="Shea T."/>
            <person name="Young S.K."/>
            <person name="Zeng Q."/>
            <person name="Koehrsen M."/>
            <person name="Haas B."/>
            <person name="Borodovsky M."/>
            <person name="Guigo R."/>
            <person name="Alvarado L."/>
            <person name="Berlin A."/>
            <person name="Bochicchio J."/>
            <person name="Borenstein D."/>
            <person name="Chapman S."/>
            <person name="Chen Z."/>
            <person name="Freedman E."/>
            <person name="Gellesch M."/>
            <person name="Goldberg J."/>
            <person name="Griggs A."/>
            <person name="Gujja S."/>
            <person name="Heilman E."/>
            <person name="Heiman D."/>
            <person name="Hepburn T."/>
            <person name="Howarth C."/>
            <person name="Jen D."/>
            <person name="Larson L."/>
            <person name="Mehta T."/>
            <person name="Park D."/>
            <person name="Pearson M."/>
            <person name="Roberts A."/>
            <person name="Saif S."/>
            <person name="Shenoy N."/>
            <person name="Sisk P."/>
            <person name="Stolte C."/>
            <person name="Sykes S."/>
            <person name="Thomson T."/>
            <person name="Walk T."/>
            <person name="White J."/>
            <person name="Yandava C."/>
            <person name="Burger G."/>
            <person name="Gray M.W."/>
            <person name="Holland P.W.H."/>
            <person name="King N."/>
            <person name="Lang F.B.F."/>
            <person name="Roger A.J."/>
            <person name="Ruiz-Trillo I."/>
            <person name="Lander E."/>
            <person name="Nusbaum C."/>
        </authorList>
    </citation>
    <scope>NUCLEOTIDE SEQUENCE [LARGE SCALE GENOMIC DNA]</scope>
    <source>
        <strain evidence="2 3">ATCC 50062</strain>
    </source>
</reference>